<dbReference type="PANTHER" id="PTHR30543">
    <property type="entry name" value="CHROMATE REDUCTASE"/>
    <property type="match status" value="1"/>
</dbReference>
<dbReference type="GO" id="GO:0010181">
    <property type="term" value="F:FMN binding"/>
    <property type="evidence" value="ECO:0007669"/>
    <property type="project" value="TreeGrafter"/>
</dbReference>
<feature type="domain" description="NADPH-dependent FMN reductase-like" evidence="1">
    <location>
        <begin position="14"/>
        <end position="160"/>
    </location>
</feature>
<organism evidence="2 3">
    <name type="scientific">Streptococcus equinus ATCC 9812</name>
    <dbReference type="NCBI Taxonomy" id="525379"/>
    <lineage>
        <taxon>Bacteria</taxon>
        <taxon>Bacillati</taxon>
        <taxon>Bacillota</taxon>
        <taxon>Bacilli</taxon>
        <taxon>Lactobacillales</taxon>
        <taxon>Streptococcaceae</taxon>
        <taxon>Streptococcus</taxon>
    </lineage>
</organism>
<reference evidence="2 3" key="1">
    <citation type="submission" date="2010-12" db="EMBL/GenBank/DDBJ databases">
        <authorList>
            <person name="Muzny D."/>
            <person name="Qin X."/>
            <person name="Deng J."/>
            <person name="Jiang H."/>
            <person name="Liu Y."/>
            <person name="Qu J."/>
            <person name="Song X.-Z."/>
            <person name="Zhang L."/>
            <person name="Thornton R."/>
            <person name="Coyle M."/>
            <person name="Francisco L."/>
            <person name="Jackson L."/>
            <person name="Javaid M."/>
            <person name="Korchina V."/>
            <person name="Kovar C."/>
            <person name="Mata R."/>
            <person name="Mathew T."/>
            <person name="Ngo R."/>
            <person name="Nguyen L."/>
            <person name="Nguyen N."/>
            <person name="Okwuonu G."/>
            <person name="Ongeri F."/>
            <person name="Pham C."/>
            <person name="Simmons D."/>
            <person name="Wilczek-Boney K."/>
            <person name="Hale W."/>
            <person name="Jakkamsetti A."/>
            <person name="Pham P."/>
            <person name="Ruth R."/>
            <person name="San Lucas F."/>
            <person name="Warren J."/>
            <person name="Zhang J."/>
            <person name="Zhao Z."/>
            <person name="Zhou C."/>
            <person name="Zhu D."/>
            <person name="Lee S."/>
            <person name="Bess C."/>
            <person name="Blankenburg K."/>
            <person name="Forbes L."/>
            <person name="Fu Q."/>
            <person name="Gubbala S."/>
            <person name="Hirani K."/>
            <person name="Jayaseelan J.C."/>
            <person name="Lara F."/>
            <person name="Munidasa M."/>
            <person name="Palculict T."/>
            <person name="Patil S."/>
            <person name="Pu L.-L."/>
            <person name="Saada N."/>
            <person name="Tang L."/>
            <person name="Weissenberger G."/>
            <person name="Zhu Y."/>
            <person name="Hemphill L."/>
            <person name="Shang Y."/>
            <person name="Youmans B."/>
            <person name="Ayvaz T."/>
            <person name="Ross M."/>
            <person name="Santibanez J."/>
            <person name="Aqrawi P."/>
            <person name="Gross S."/>
            <person name="Joshi V."/>
            <person name="Fowler G."/>
            <person name="Nazareth L."/>
            <person name="Reid J."/>
            <person name="Worley K."/>
            <person name="Petrosino J."/>
            <person name="Highlander S."/>
            <person name="Gibbs R."/>
        </authorList>
    </citation>
    <scope>NUCLEOTIDE SEQUENCE [LARGE SCALE GENOMIC DNA]</scope>
    <source>
        <strain evidence="2 3">ATCC 9812</strain>
    </source>
</reference>
<proteinExistence type="predicted"/>
<comment type="caution">
    <text evidence="2">The sequence shown here is derived from an EMBL/GenBank/DDBJ whole genome shotgun (WGS) entry which is preliminary data.</text>
</comment>
<dbReference type="EMBL" id="AEVB01000035">
    <property type="protein sequence ID" value="EFW88597.1"/>
    <property type="molecule type" value="Genomic_DNA"/>
</dbReference>
<dbReference type="Pfam" id="PF03358">
    <property type="entry name" value="FMN_red"/>
    <property type="match status" value="1"/>
</dbReference>
<dbReference type="InterPro" id="IPR050712">
    <property type="entry name" value="NAD(P)H-dep_reductase"/>
</dbReference>
<dbReference type="EC" id="1.7.-.-" evidence="2"/>
<dbReference type="AlphaFoldDB" id="E8JQB4"/>
<dbReference type="Proteomes" id="UP000005699">
    <property type="component" value="Unassembled WGS sequence"/>
</dbReference>
<dbReference type="SUPFAM" id="SSF52218">
    <property type="entry name" value="Flavoproteins"/>
    <property type="match status" value="1"/>
</dbReference>
<sequence>MMKVTICKKGVNYMKLVAIVGTNSERSTNRKLLKFMAKHFSDKADIELLEIKDLPAFNEPEDKLAPTSVEGFSKKIASADGVIIATPEYDHTIPAPLSSALEWIAYTSRALINKPTMIVGASLGALGTSRAQAHLRQILDAPELKARIMPGIEFLLGHSEQVLDDENNLNNPEKVAELEENFKEFQAFVEITNQVVSKADTDRKKAFAWEVN</sequence>
<evidence type="ECO:0000313" key="3">
    <source>
        <dbReference type="Proteomes" id="UP000005699"/>
    </source>
</evidence>
<gene>
    <name evidence="2" type="ORF">HMPREF0819_1187</name>
</gene>
<name>E8JQB4_STREI</name>
<keyword evidence="2" id="KW-0560">Oxidoreductase</keyword>
<evidence type="ECO:0000313" key="2">
    <source>
        <dbReference type="EMBL" id="EFW88597.1"/>
    </source>
</evidence>
<dbReference type="GO" id="GO:0005829">
    <property type="term" value="C:cytosol"/>
    <property type="evidence" value="ECO:0007669"/>
    <property type="project" value="TreeGrafter"/>
</dbReference>
<dbReference type="Gene3D" id="3.40.50.360">
    <property type="match status" value="1"/>
</dbReference>
<protein>
    <submittedName>
        <fullName evidence="2">Flavin reductase</fullName>
        <ecNumber evidence="2">1.7.-.-</ecNumber>
    </submittedName>
</protein>
<dbReference type="InterPro" id="IPR005025">
    <property type="entry name" value="FMN_Rdtase-like_dom"/>
</dbReference>
<dbReference type="GO" id="GO:0016491">
    <property type="term" value="F:oxidoreductase activity"/>
    <property type="evidence" value="ECO:0007669"/>
    <property type="project" value="UniProtKB-KW"/>
</dbReference>
<dbReference type="HOGENOM" id="CLU_055322_4_0_9"/>
<accession>E8JQB4</accession>
<dbReference type="eggNOG" id="COG0431">
    <property type="taxonomic scope" value="Bacteria"/>
</dbReference>
<dbReference type="InterPro" id="IPR029039">
    <property type="entry name" value="Flavoprotein-like_sf"/>
</dbReference>
<dbReference type="PANTHER" id="PTHR30543:SF21">
    <property type="entry name" value="NAD(P)H-DEPENDENT FMN REDUCTASE LOT6"/>
    <property type="match status" value="1"/>
</dbReference>
<evidence type="ECO:0000259" key="1">
    <source>
        <dbReference type="Pfam" id="PF03358"/>
    </source>
</evidence>